<keyword evidence="2" id="KW-1185">Reference proteome</keyword>
<reference evidence="1 2" key="1">
    <citation type="submission" date="2018-06" db="EMBL/GenBank/DDBJ databases">
        <title>Genome Sequence of the Brown Rot Fungal Pathogen Monilinia fructigena.</title>
        <authorList>
            <person name="Landi L."/>
            <person name="De Miccolis Angelini R.M."/>
            <person name="Pollastro S."/>
            <person name="Abate D."/>
            <person name="Faretra F."/>
            <person name="Romanazzi G."/>
        </authorList>
    </citation>
    <scope>NUCLEOTIDE SEQUENCE [LARGE SCALE GENOMIC DNA]</scope>
    <source>
        <strain evidence="1 2">Mfrg269</strain>
    </source>
</reference>
<evidence type="ECO:0000313" key="2">
    <source>
        <dbReference type="Proteomes" id="UP000249056"/>
    </source>
</evidence>
<protein>
    <submittedName>
        <fullName evidence="1">Uncharacterized protein</fullName>
    </submittedName>
</protein>
<dbReference type="EMBL" id="QKRW01000002">
    <property type="protein sequence ID" value="RAL68106.1"/>
    <property type="molecule type" value="Genomic_DNA"/>
</dbReference>
<dbReference type="OrthoDB" id="10410431at2759"/>
<evidence type="ECO:0000313" key="1">
    <source>
        <dbReference type="EMBL" id="RAL68106.1"/>
    </source>
</evidence>
<organism evidence="1 2">
    <name type="scientific">Monilinia fructigena</name>
    <dbReference type="NCBI Taxonomy" id="38457"/>
    <lineage>
        <taxon>Eukaryota</taxon>
        <taxon>Fungi</taxon>
        <taxon>Dikarya</taxon>
        <taxon>Ascomycota</taxon>
        <taxon>Pezizomycotina</taxon>
        <taxon>Leotiomycetes</taxon>
        <taxon>Helotiales</taxon>
        <taxon>Sclerotiniaceae</taxon>
        <taxon>Monilinia</taxon>
    </lineage>
</organism>
<dbReference type="Proteomes" id="UP000249056">
    <property type="component" value="Unassembled WGS sequence"/>
</dbReference>
<sequence>MTSSDCMVDRRCVPDYPALFWPVLVLLEAVKIEHLRSLQTTQSIFPSMHRVKSSCCAPQPTTTPLIDI</sequence>
<proteinExistence type="predicted"/>
<dbReference type="AlphaFoldDB" id="A0A395J766"/>
<accession>A0A395J766</accession>
<comment type="caution">
    <text evidence="1">The sequence shown here is derived from an EMBL/GenBank/DDBJ whole genome shotgun (WGS) entry which is preliminary data.</text>
</comment>
<gene>
    <name evidence="1" type="ORF">DID88_008820</name>
</gene>
<name>A0A395J766_9HELO</name>